<dbReference type="EnsemblProtists" id="EKX47710">
    <property type="protein sequence ID" value="EKX47710"/>
    <property type="gene ID" value="GUITHDRAFT_137451"/>
</dbReference>
<evidence type="ECO:0000313" key="4">
    <source>
        <dbReference type="EnsemblProtists" id="EKX47710"/>
    </source>
</evidence>
<dbReference type="Proteomes" id="UP000011087">
    <property type="component" value="Unassembled WGS sequence"/>
</dbReference>
<reference evidence="5" key="2">
    <citation type="submission" date="2012-11" db="EMBL/GenBank/DDBJ databases">
        <authorList>
            <person name="Kuo A."/>
            <person name="Curtis B.A."/>
            <person name="Tanifuji G."/>
            <person name="Burki F."/>
            <person name="Gruber A."/>
            <person name="Irimia M."/>
            <person name="Maruyama S."/>
            <person name="Arias M.C."/>
            <person name="Ball S.G."/>
            <person name="Gile G.H."/>
            <person name="Hirakawa Y."/>
            <person name="Hopkins J.F."/>
            <person name="Rensing S.A."/>
            <person name="Schmutz J."/>
            <person name="Symeonidi A."/>
            <person name="Elias M."/>
            <person name="Eveleigh R.J."/>
            <person name="Herman E.K."/>
            <person name="Klute M.J."/>
            <person name="Nakayama T."/>
            <person name="Obornik M."/>
            <person name="Reyes-Prieto A."/>
            <person name="Armbrust E.V."/>
            <person name="Aves S.J."/>
            <person name="Beiko R.G."/>
            <person name="Coutinho P."/>
            <person name="Dacks J.B."/>
            <person name="Durnford D.G."/>
            <person name="Fast N.M."/>
            <person name="Green B.R."/>
            <person name="Grisdale C."/>
            <person name="Hempe F."/>
            <person name="Henrissat B."/>
            <person name="Hoppner M.P."/>
            <person name="Ishida K.-I."/>
            <person name="Kim E."/>
            <person name="Koreny L."/>
            <person name="Kroth P.G."/>
            <person name="Liu Y."/>
            <person name="Malik S.-B."/>
            <person name="Maier U.G."/>
            <person name="McRose D."/>
            <person name="Mock T."/>
            <person name="Neilson J.A."/>
            <person name="Onodera N.T."/>
            <person name="Poole A.M."/>
            <person name="Pritham E.J."/>
            <person name="Richards T.A."/>
            <person name="Rocap G."/>
            <person name="Roy S.W."/>
            <person name="Sarai C."/>
            <person name="Schaack S."/>
            <person name="Shirato S."/>
            <person name="Slamovits C.H."/>
            <person name="Spencer D.F."/>
            <person name="Suzuki S."/>
            <person name="Worden A.Z."/>
            <person name="Zauner S."/>
            <person name="Barry K."/>
            <person name="Bell C."/>
            <person name="Bharti A.K."/>
            <person name="Crow J.A."/>
            <person name="Grimwood J."/>
            <person name="Kramer R."/>
            <person name="Lindquist E."/>
            <person name="Lucas S."/>
            <person name="Salamov A."/>
            <person name="McFadden G.I."/>
            <person name="Lane C.E."/>
            <person name="Keeling P.J."/>
            <person name="Gray M.W."/>
            <person name="Grigoriev I.V."/>
            <person name="Archibald J.M."/>
        </authorList>
    </citation>
    <scope>NUCLEOTIDE SEQUENCE</scope>
    <source>
        <strain evidence="5">CCMP2712</strain>
    </source>
</reference>
<evidence type="ECO:0000313" key="5">
    <source>
        <dbReference type="Proteomes" id="UP000011087"/>
    </source>
</evidence>
<dbReference type="AlphaFoldDB" id="L1JHZ0"/>
<evidence type="ECO:0000256" key="2">
    <source>
        <dbReference type="SAM" id="MobiDB-lite"/>
    </source>
</evidence>
<reference evidence="3 5" key="1">
    <citation type="journal article" date="2012" name="Nature">
        <title>Algal genomes reveal evolutionary mosaicism and the fate of nucleomorphs.</title>
        <authorList>
            <consortium name="DOE Joint Genome Institute"/>
            <person name="Curtis B.A."/>
            <person name="Tanifuji G."/>
            <person name="Burki F."/>
            <person name="Gruber A."/>
            <person name="Irimia M."/>
            <person name="Maruyama S."/>
            <person name="Arias M.C."/>
            <person name="Ball S.G."/>
            <person name="Gile G.H."/>
            <person name="Hirakawa Y."/>
            <person name="Hopkins J.F."/>
            <person name="Kuo A."/>
            <person name="Rensing S.A."/>
            <person name="Schmutz J."/>
            <person name="Symeonidi A."/>
            <person name="Elias M."/>
            <person name="Eveleigh R.J."/>
            <person name="Herman E.K."/>
            <person name="Klute M.J."/>
            <person name="Nakayama T."/>
            <person name="Obornik M."/>
            <person name="Reyes-Prieto A."/>
            <person name="Armbrust E.V."/>
            <person name="Aves S.J."/>
            <person name="Beiko R.G."/>
            <person name="Coutinho P."/>
            <person name="Dacks J.B."/>
            <person name="Durnford D.G."/>
            <person name="Fast N.M."/>
            <person name="Green B.R."/>
            <person name="Grisdale C.J."/>
            <person name="Hempel F."/>
            <person name="Henrissat B."/>
            <person name="Hoppner M.P."/>
            <person name="Ishida K."/>
            <person name="Kim E."/>
            <person name="Koreny L."/>
            <person name="Kroth P.G."/>
            <person name="Liu Y."/>
            <person name="Malik S.B."/>
            <person name="Maier U.G."/>
            <person name="McRose D."/>
            <person name="Mock T."/>
            <person name="Neilson J.A."/>
            <person name="Onodera N.T."/>
            <person name="Poole A.M."/>
            <person name="Pritham E.J."/>
            <person name="Richards T.A."/>
            <person name="Rocap G."/>
            <person name="Roy S.W."/>
            <person name="Sarai C."/>
            <person name="Schaack S."/>
            <person name="Shirato S."/>
            <person name="Slamovits C.H."/>
            <person name="Spencer D.F."/>
            <person name="Suzuki S."/>
            <person name="Worden A.Z."/>
            <person name="Zauner S."/>
            <person name="Barry K."/>
            <person name="Bell C."/>
            <person name="Bharti A.K."/>
            <person name="Crow J.A."/>
            <person name="Grimwood J."/>
            <person name="Kramer R."/>
            <person name="Lindquist E."/>
            <person name="Lucas S."/>
            <person name="Salamov A."/>
            <person name="McFadden G.I."/>
            <person name="Lane C.E."/>
            <person name="Keeling P.J."/>
            <person name="Gray M.W."/>
            <person name="Grigoriev I.V."/>
            <person name="Archibald J.M."/>
        </authorList>
    </citation>
    <scope>NUCLEOTIDE SEQUENCE</scope>
    <source>
        <strain evidence="3 5">CCMP2712</strain>
    </source>
</reference>
<dbReference type="PaxDb" id="55529-EKX47710"/>
<evidence type="ECO:0000313" key="3">
    <source>
        <dbReference type="EMBL" id="EKX47710.1"/>
    </source>
</evidence>
<name>L1JHZ0_GUITC</name>
<accession>L1JHZ0</accession>
<feature type="coiled-coil region" evidence="1">
    <location>
        <begin position="7"/>
        <end position="34"/>
    </location>
</feature>
<dbReference type="RefSeq" id="XP_005834690.1">
    <property type="nucleotide sequence ID" value="XM_005834633.1"/>
</dbReference>
<reference evidence="4" key="3">
    <citation type="submission" date="2016-03" db="UniProtKB">
        <authorList>
            <consortium name="EnsemblProtists"/>
        </authorList>
    </citation>
    <scope>IDENTIFICATION</scope>
</reference>
<dbReference type="GeneID" id="17304326"/>
<organism evidence="3">
    <name type="scientific">Guillardia theta (strain CCMP2712)</name>
    <name type="common">Cryptophyte</name>
    <dbReference type="NCBI Taxonomy" id="905079"/>
    <lineage>
        <taxon>Eukaryota</taxon>
        <taxon>Cryptophyceae</taxon>
        <taxon>Pyrenomonadales</taxon>
        <taxon>Geminigeraceae</taxon>
        <taxon>Guillardia</taxon>
    </lineage>
</organism>
<feature type="region of interest" description="Disordered" evidence="2">
    <location>
        <begin position="42"/>
        <end position="106"/>
    </location>
</feature>
<dbReference type="HOGENOM" id="CLU_757483_0_0_1"/>
<keyword evidence="5" id="KW-1185">Reference proteome</keyword>
<proteinExistence type="predicted"/>
<dbReference type="KEGG" id="gtt:GUITHDRAFT_137451"/>
<feature type="compositionally biased region" description="Basic and acidic residues" evidence="2">
    <location>
        <begin position="51"/>
        <end position="82"/>
    </location>
</feature>
<dbReference type="EMBL" id="JH992989">
    <property type="protein sequence ID" value="EKX47710.1"/>
    <property type="molecule type" value="Genomic_DNA"/>
</dbReference>
<evidence type="ECO:0000256" key="1">
    <source>
        <dbReference type="SAM" id="Coils"/>
    </source>
</evidence>
<gene>
    <name evidence="3" type="ORF">GUITHDRAFT_137451</name>
</gene>
<keyword evidence="1" id="KW-0175">Coiled coil</keyword>
<protein>
    <submittedName>
        <fullName evidence="3 4">Uncharacterized protein</fullName>
    </submittedName>
</protein>
<sequence>MALPCSVLVYEEEISQLKEKLRRQDSELKDLHAMIWGESQDGRATWVPEEQQEHEFASEREVKDGDGGLSAVEERAGHHLDETVSVSSRHGSPDKKQASPADQVNMSDLSQKETPLLYHDEPNKVQQDWMINFNMVSSPPRPLRDDTMQREAEEIESSIRHLEGTLSVVSRLHFHAGEAVHRLATRTAMVHDEMQRQIREVLRCLGKVEGVMGDVMEEIERAHEASMVDVSVQTEPEAQQAFQESVETQHKFHLVDRNNLLSQSDNTEGDDEETKLEGKAESEQRIASTIGTLPTRNSFTSSVILCLLSSILLCSVCLSSLMQISEVSSPSSGLALQVSCPSDDIMFKEMFASDRYVLVEEAYYDR</sequence>
<feature type="region of interest" description="Disordered" evidence="2">
    <location>
        <begin position="257"/>
        <end position="283"/>
    </location>
</feature>